<evidence type="ECO:0000259" key="4">
    <source>
        <dbReference type="PROSITE" id="PS50125"/>
    </source>
</evidence>
<dbReference type="AlphaFoldDB" id="A0A318EG29"/>
<dbReference type="GO" id="GO:0000160">
    <property type="term" value="P:phosphorelay signal transduction system"/>
    <property type="evidence" value="ECO:0007669"/>
    <property type="project" value="InterPro"/>
</dbReference>
<feature type="repeat" description="TPR" evidence="2">
    <location>
        <begin position="627"/>
        <end position="660"/>
    </location>
</feature>
<evidence type="ECO:0000256" key="3">
    <source>
        <dbReference type="PROSITE-ProRule" id="PRU01091"/>
    </source>
</evidence>
<dbReference type="GO" id="GO:0004016">
    <property type="term" value="F:adenylate cyclase activity"/>
    <property type="evidence" value="ECO:0007669"/>
    <property type="project" value="UniProtKB-ARBA"/>
</dbReference>
<dbReference type="InterPro" id="IPR050697">
    <property type="entry name" value="Adenylyl/Guanylyl_Cyclase_3/4"/>
</dbReference>
<evidence type="ECO:0000259" key="5">
    <source>
        <dbReference type="PROSITE" id="PS51755"/>
    </source>
</evidence>
<proteinExistence type="predicted"/>
<dbReference type="PROSITE" id="PS50125">
    <property type="entry name" value="GUANYLATE_CYCLASE_2"/>
    <property type="match status" value="1"/>
</dbReference>
<evidence type="ECO:0000256" key="1">
    <source>
        <dbReference type="ARBA" id="ARBA00023125"/>
    </source>
</evidence>
<dbReference type="GO" id="GO:0003677">
    <property type="term" value="F:DNA binding"/>
    <property type="evidence" value="ECO:0007669"/>
    <property type="project" value="UniProtKB-UniRule"/>
</dbReference>
<dbReference type="PANTHER" id="PTHR43081:SF19">
    <property type="entry name" value="PH-SENSITIVE ADENYLATE CYCLASE RV1264"/>
    <property type="match status" value="1"/>
</dbReference>
<dbReference type="GO" id="GO:0006171">
    <property type="term" value="P:cAMP biosynthetic process"/>
    <property type="evidence" value="ECO:0007669"/>
    <property type="project" value="TreeGrafter"/>
</dbReference>
<dbReference type="PROSITE" id="PS51755">
    <property type="entry name" value="OMPR_PHOB"/>
    <property type="match status" value="1"/>
</dbReference>
<feature type="domain" description="OmpR/PhoB-type" evidence="5">
    <location>
        <begin position="16"/>
        <end position="112"/>
    </location>
</feature>
<dbReference type="InterPro" id="IPR001054">
    <property type="entry name" value="A/G_cyclase"/>
</dbReference>
<evidence type="ECO:0000313" key="7">
    <source>
        <dbReference type="Proteomes" id="UP000248330"/>
    </source>
</evidence>
<dbReference type="Pfam" id="PF14559">
    <property type="entry name" value="TPR_19"/>
    <property type="match status" value="1"/>
</dbReference>
<dbReference type="InterPro" id="IPR001867">
    <property type="entry name" value="OmpR/PhoB-type_DNA-bd"/>
</dbReference>
<comment type="caution">
    <text evidence="6">The sequence shown here is derived from an EMBL/GenBank/DDBJ whole genome shotgun (WGS) entry which is preliminary data.</text>
</comment>
<dbReference type="Proteomes" id="UP000248330">
    <property type="component" value="Unassembled WGS sequence"/>
</dbReference>
<dbReference type="InterPro" id="IPR011990">
    <property type="entry name" value="TPR-like_helical_dom_sf"/>
</dbReference>
<dbReference type="GO" id="GO:0006355">
    <property type="term" value="P:regulation of DNA-templated transcription"/>
    <property type="evidence" value="ECO:0007669"/>
    <property type="project" value="InterPro"/>
</dbReference>
<dbReference type="SMART" id="SM00044">
    <property type="entry name" value="CYCc"/>
    <property type="match status" value="1"/>
</dbReference>
<dbReference type="InterPro" id="IPR016032">
    <property type="entry name" value="Sig_transdc_resp-reg_C-effctor"/>
</dbReference>
<dbReference type="Gene3D" id="1.10.10.10">
    <property type="entry name" value="Winged helix-like DNA-binding domain superfamily/Winged helix DNA-binding domain"/>
    <property type="match status" value="1"/>
</dbReference>
<reference evidence="6 7" key="1">
    <citation type="submission" date="2018-04" db="EMBL/GenBank/DDBJ databases">
        <title>Genomic Encyclopedia of Type Strains, Phase IV (KMG-IV): sequencing the most valuable type-strain genomes for metagenomic binning, comparative biology and taxonomic classification.</title>
        <authorList>
            <person name="Goeker M."/>
        </authorList>
    </citation>
    <scope>NUCLEOTIDE SEQUENCE [LARGE SCALE GENOMIC DNA]</scope>
    <source>
        <strain evidence="6 7">DSM 104150</strain>
    </source>
</reference>
<dbReference type="Pfam" id="PF00211">
    <property type="entry name" value="Guanylate_cyc"/>
    <property type="match status" value="1"/>
</dbReference>
<gene>
    <name evidence="6" type="ORF">C8D93_102493</name>
</gene>
<feature type="domain" description="Guanylate cyclase" evidence="4">
    <location>
        <begin position="150"/>
        <end position="264"/>
    </location>
</feature>
<keyword evidence="7" id="KW-1185">Reference proteome</keyword>
<dbReference type="SUPFAM" id="SSF46894">
    <property type="entry name" value="C-terminal effector domain of the bipartite response regulators"/>
    <property type="match status" value="1"/>
</dbReference>
<dbReference type="SMART" id="SM00862">
    <property type="entry name" value="Trans_reg_C"/>
    <property type="match status" value="1"/>
</dbReference>
<dbReference type="Pfam" id="PF00486">
    <property type="entry name" value="Trans_reg_C"/>
    <property type="match status" value="1"/>
</dbReference>
<keyword evidence="2" id="KW-0802">TPR repeat</keyword>
<dbReference type="SUPFAM" id="SSF48452">
    <property type="entry name" value="TPR-like"/>
    <property type="match status" value="2"/>
</dbReference>
<accession>A0A318EG29</accession>
<dbReference type="SMART" id="SM00028">
    <property type="entry name" value="TPR"/>
    <property type="match status" value="3"/>
</dbReference>
<protein>
    <submittedName>
        <fullName evidence="6">TolB-like protein</fullName>
    </submittedName>
</protein>
<dbReference type="OrthoDB" id="1971692at2"/>
<evidence type="ECO:0000313" key="6">
    <source>
        <dbReference type="EMBL" id="PXV70634.1"/>
    </source>
</evidence>
<keyword evidence="1 3" id="KW-0238">DNA-binding</keyword>
<dbReference type="PROSITE" id="PS50005">
    <property type="entry name" value="TPR"/>
    <property type="match status" value="1"/>
</dbReference>
<dbReference type="InterPro" id="IPR029787">
    <property type="entry name" value="Nucleotide_cyclase"/>
</dbReference>
<dbReference type="Gene3D" id="1.25.40.10">
    <property type="entry name" value="Tetratricopeptide repeat domain"/>
    <property type="match status" value="2"/>
</dbReference>
<evidence type="ECO:0000256" key="2">
    <source>
        <dbReference type="PROSITE-ProRule" id="PRU00339"/>
    </source>
</evidence>
<dbReference type="PANTHER" id="PTHR43081">
    <property type="entry name" value="ADENYLATE CYCLASE, TERMINAL-DIFFERENTIATION SPECIFIC-RELATED"/>
    <property type="match status" value="1"/>
</dbReference>
<organism evidence="6 7">
    <name type="scientific">Sinimarinibacterium flocculans</name>
    <dbReference type="NCBI Taxonomy" id="985250"/>
    <lineage>
        <taxon>Bacteria</taxon>
        <taxon>Pseudomonadati</taxon>
        <taxon>Pseudomonadota</taxon>
        <taxon>Gammaproteobacteria</taxon>
        <taxon>Nevskiales</taxon>
        <taxon>Nevskiaceae</taxon>
        <taxon>Sinimarinibacterium</taxon>
    </lineage>
</organism>
<dbReference type="SUPFAM" id="SSF55073">
    <property type="entry name" value="Nucleotide cyclase"/>
    <property type="match status" value="1"/>
</dbReference>
<dbReference type="InterPro" id="IPR019734">
    <property type="entry name" value="TPR_rpt"/>
</dbReference>
<dbReference type="EMBL" id="QICN01000002">
    <property type="protein sequence ID" value="PXV70634.1"/>
    <property type="molecule type" value="Genomic_DNA"/>
</dbReference>
<dbReference type="InterPro" id="IPR036388">
    <property type="entry name" value="WH-like_DNA-bd_sf"/>
</dbReference>
<dbReference type="Gene3D" id="3.30.70.1230">
    <property type="entry name" value="Nucleotide cyclase"/>
    <property type="match status" value="1"/>
</dbReference>
<feature type="DNA-binding region" description="OmpR/PhoB-type" evidence="3">
    <location>
        <begin position="16"/>
        <end position="112"/>
    </location>
</feature>
<dbReference type="RefSeq" id="WP_146216528.1">
    <property type="nucleotide sequence ID" value="NZ_CAKZQT010000004.1"/>
</dbReference>
<dbReference type="Gene3D" id="3.40.50.10070">
    <property type="entry name" value="TolB, N-terminal domain"/>
    <property type="match status" value="1"/>
</dbReference>
<dbReference type="CDD" id="cd07302">
    <property type="entry name" value="CHD"/>
    <property type="match status" value="1"/>
</dbReference>
<sequence>MSEGDDGSLKQRPPSPGVWRFANARLDEAALALEVDGQPVKLERKPLELLLHLLRNPERLVRKDELIAAIWPGRILSDSAFTSCVAKLREAFGDQGQTIIRTVHGYGYRLGVPVVRDSTPAPGVPLQTEPTTVAAPPPPQTHQRSRRLAAIMFTDMVGYTALVQRNEALGLKLLQRQRRIVRACLSGYGGREVEVIGDAFLIEFSSGLRAVECAIALQQQLARSSPGGSPEEQITLRIGIHVGDIVRPGKGLFGDSVNLASRLQAVAPEGGIAMSGMVFDQIYNKLELEIEDRGEMQLKGVERPLRVYCAPAQAVLATTAPAPLPGSWRRPRASLLWGVAAALLAAVATLVLWGERDRTPAPAVAGPTAIAVLPFVDLSPAEHDRYFADGIHDSVLTRLATVDQLKVISRTSVMQYRETDKPINEIAAELRVTHALEGTVQRHAGRVRITAQLVDARDASQIWAETFERGGADIFSIQGDIAQRVAAAVNIALSPKDMAQLAAAPTRNAQAYDLYVQMLALESQYNTADVLEGMETLLTQAIELDPGFALAHAALARTYMSWYRDGVDPSPQRLAQMRRALDAALALQPDLPETHMQLGAYYYEGLRDYASAERALKRTLELMPSAAHAYELFAYMRMDQARWSDAVQLLEKAVEFDPNQRWIRGALANAYMFERRFSDALTQVEILERMLPDDPTVLLLRPFLRQAWTGDIESLRTTLAAVPEGLDSNPVVFDSRLRLAYALGRPAEAQAVIERCDCPWIAQYRASRYPKDLLLGDALAAGRRAAEAQEAYRRALSWMDEEIARVPAHARNYQFRSWALAGLGRSDEALADIDRALELVAREDGWERLQVLIGRARVLAMGGRSQEALELMARLTHPPGPAYLYFWLHEPWTEGLRDHPMIREMIEAHTRTAR</sequence>
<dbReference type="CDD" id="cd00383">
    <property type="entry name" value="trans_reg_C"/>
    <property type="match status" value="1"/>
</dbReference>
<name>A0A318EG29_9GAMM</name>